<dbReference type="Pfam" id="PF06439">
    <property type="entry name" value="3keto-disac_hyd"/>
    <property type="match status" value="1"/>
</dbReference>
<dbReference type="SUPFAM" id="SSF51445">
    <property type="entry name" value="(Trans)glycosidases"/>
    <property type="match status" value="1"/>
</dbReference>
<feature type="domain" description="3-keto-alpha-glucoside-1,2-lyase/3-keto-2-hydroxy-glucal hydratase" evidence="10">
    <location>
        <begin position="46"/>
        <end position="223"/>
    </location>
</feature>
<dbReference type="GO" id="GO:0008422">
    <property type="term" value="F:beta-glucosidase activity"/>
    <property type="evidence" value="ECO:0007669"/>
    <property type="project" value="TreeGrafter"/>
</dbReference>
<evidence type="ECO:0000259" key="10">
    <source>
        <dbReference type="Pfam" id="PF06439"/>
    </source>
</evidence>
<reference evidence="11" key="1">
    <citation type="submission" date="2021-01" db="EMBL/GenBank/DDBJ databases">
        <title>Modified the classification status of verrucomicrobia.</title>
        <authorList>
            <person name="Feng X."/>
        </authorList>
    </citation>
    <scope>NUCLEOTIDE SEQUENCE</scope>
    <source>
        <strain evidence="11">KCTC 13126</strain>
    </source>
</reference>
<dbReference type="Pfam" id="PF00150">
    <property type="entry name" value="Cellulase"/>
    <property type="match status" value="1"/>
</dbReference>
<evidence type="ECO:0000256" key="3">
    <source>
        <dbReference type="ARBA" id="ARBA00023001"/>
    </source>
</evidence>
<evidence type="ECO:0000256" key="5">
    <source>
        <dbReference type="ARBA" id="ARBA00023295"/>
    </source>
</evidence>
<evidence type="ECO:0000313" key="12">
    <source>
        <dbReference type="Proteomes" id="UP000617628"/>
    </source>
</evidence>
<keyword evidence="6" id="KW-0624">Polysaccharide degradation</keyword>
<gene>
    <name evidence="11" type="ORF">JIN87_10870</name>
</gene>
<dbReference type="Proteomes" id="UP000617628">
    <property type="component" value="Unassembled WGS sequence"/>
</dbReference>
<dbReference type="Gene3D" id="3.20.20.80">
    <property type="entry name" value="Glycosidases"/>
    <property type="match status" value="1"/>
</dbReference>
<keyword evidence="12" id="KW-1185">Reference proteome</keyword>
<dbReference type="InterPro" id="IPR010496">
    <property type="entry name" value="AL/BT2_dom"/>
</dbReference>
<proteinExistence type="inferred from homology"/>
<dbReference type="GO" id="GO:0030245">
    <property type="term" value="P:cellulose catabolic process"/>
    <property type="evidence" value="ECO:0007669"/>
    <property type="project" value="UniProtKB-KW"/>
</dbReference>
<dbReference type="RefSeq" id="WP_200355584.1">
    <property type="nucleotide sequence ID" value="NZ_JAENIL010000017.1"/>
</dbReference>
<dbReference type="GO" id="GO:0005576">
    <property type="term" value="C:extracellular region"/>
    <property type="evidence" value="ECO:0007669"/>
    <property type="project" value="TreeGrafter"/>
</dbReference>
<evidence type="ECO:0000256" key="4">
    <source>
        <dbReference type="ARBA" id="ARBA00023277"/>
    </source>
</evidence>
<evidence type="ECO:0000313" key="11">
    <source>
        <dbReference type="EMBL" id="MBK1877370.1"/>
    </source>
</evidence>
<feature type="chain" id="PRO_5036912816" evidence="8">
    <location>
        <begin position="31"/>
        <end position="591"/>
    </location>
</feature>
<keyword evidence="8" id="KW-0732">Signal</keyword>
<organism evidence="11 12">
    <name type="scientific">Pelagicoccus mobilis</name>
    <dbReference type="NCBI Taxonomy" id="415221"/>
    <lineage>
        <taxon>Bacteria</taxon>
        <taxon>Pseudomonadati</taxon>
        <taxon>Verrucomicrobiota</taxon>
        <taxon>Opitutia</taxon>
        <taxon>Puniceicoccales</taxon>
        <taxon>Pelagicoccaceae</taxon>
        <taxon>Pelagicoccus</taxon>
    </lineage>
</organism>
<accession>A0A934VQY0</accession>
<dbReference type="Gene3D" id="2.60.120.560">
    <property type="entry name" value="Exo-inulinase, domain 1"/>
    <property type="match status" value="1"/>
</dbReference>
<dbReference type="AlphaFoldDB" id="A0A934VQY0"/>
<keyword evidence="3" id="KW-0136">Cellulose degradation</keyword>
<evidence type="ECO:0000256" key="8">
    <source>
        <dbReference type="SAM" id="SignalP"/>
    </source>
</evidence>
<evidence type="ECO:0000256" key="7">
    <source>
        <dbReference type="RuleBase" id="RU361153"/>
    </source>
</evidence>
<evidence type="ECO:0000256" key="6">
    <source>
        <dbReference type="ARBA" id="ARBA00023326"/>
    </source>
</evidence>
<evidence type="ECO:0000259" key="9">
    <source>
        <dbReference type="Pfam" id="PF00150"/>
    </source>
</evidence>
<dbReference type="EMBL" id="JAENIL010000017">
    <property type="protein sequence ID" value="MBK1877370.1"/>
    <property type="molecule type" value="Genomic_DNA"/>
</dbReference>
<dbReference type="InterPro" id="IPR001547">
    <property type="entry name" value="Glyco_hydro_5"/>
</dbReference>
<dbReference type="GO" id="GO:0009986">
    <property type="term" value="C:cell surface"/>
    <property type="evidence" value="ECO:0007669"/>
    <property type="project" value="TreeGrafter"/>
</dbReference>
<feature type="signal peptide" evidence="8">
    <location>
        <begin position="1"/>
        <end position="30"/>
    </location>
</feature>
<comment type="similarity">
    <text evidence="1 7">Belongs to the glycosyl hydrolase 5 (cellulase A) family.</text>
</comment>
<protein>
    <submittedName>
        <fullName evidence="11">Cellulase family glycosylhydrolase</fullName>
    </submittedName>
</protein>
<dbReference type="PANTHER" id="PTHR31297:SF41">
    <property type="entry name" value="ENDOGLUCANASE, PUTATIVE (AFU_ORTHOLOGUE AFUA_5G01830)-RELATED"/>
    <property type="match status" value="1"/>
</dbReference>
<dbReference type="InterPro" id="IPR050386">
    <property type="entry name" value="Glycosyl_hydrolase_5"/>
</dbReference>
<comment type="caution">
    <text evidence="11">The sequence shown here is derived from an EMBL/GenBank/DDBJ whole genome shotgun (WGS) entry which is preliminary data.</text>
</comment>
<feature type="domain" description="Glycoside hydrolase family 5" evidence="9">
    <location>
        <begin position="272"/>
        <end position="568"/>
    </location>
</feature>
<evidence type="ECO:0000256" key="1">
    <source>
        <dbReference type="ARBA" id="ARBA00005641"/>
    </source>
</evidence>
<dbReference type="PANTHER" id="PTHR31297">
    <property type="entry name" value="GLUCAN ENDO-1,6-BETA-GLUCOSIDASE B"/>
    <property type="match status" value="1"/>
</dbReference>
<evidence type="ECO:0000256" key="2">
    <source>
        <dbReference type="ARBA" id="ARBA00022801"/>
    </source>
</evidence>
<keyword evidence="5 7" id="KW-0326">Glycosidase</keyword>
<keyword evidence="2 7" id="KW-0378">Hydrolase</keyword>
<dbReference type="InterPro" id="IPR017853">
    <property type="entry name" value="GH"/>
</dbReference>
<keyword evidence="4" id="KW-0119">Carbohydrate metabolism</keyword>
<sequence length="591" mass="66362">MISRSLSKALKRIASASGLTLGLLATSTQATTPLFEENLSNASFPKGVWKVKNGILSASEDKCIWTVNEYQDFVLDLEFRNSAGTNSGVIIYCSDTKNWIPNSVEIQIADDHSEKWAKADPSWQAGAFFGHKPAIQQDVVAPAGSWNRMTVTASGPYIVVEMNGELVNRIDLGDFTSATEAPDGTKIPEWLSKPWAELPTVGKIGFQGKHAGAPIEFRNMSIRSISDLELSALRSANGELRQSTQSGLVLGQGVNLSHWLSQRGPDREWPDSNDFFTAADVALLASQGWDHVRLPIEESIMWKKNGKRNKEAFETLDTVITWIEAAGLKAIVDLHIVNSHHFNAVHDGGENTLFTSEASQELLCDLWRDLSSFLNKWDNDFLAYEVLNEAVADEHDQWNFVIAKAINAVRELEPNRPIVVGSNRWQLASSFPFLRLPSNDPNLILSYHFYSPFRFTHYQASWVGHYYNYNGPINYPGLLVTDEQLAAVEDEEIRAMLEENQGPHGKEAMRQEMMPAMEYARIHQLPLYLGEWGCLKTVDRDDLLVWYRDVGEILREEGINHAIWDYQGNFGIKDYESGKVDTELLQAILGQ</sequence>
<name>A0A934VQY0_9BACT</name>